<reference evidence="7" key="1">
    <citation type="submission" date="2021-01" db="EMBL/GenBank/DDBJ databases">
        <authorList>
            <person name="Eckstrom K.M.E."/>
        </authorList>
    </citation>
    <scope>NUCLEOTIDE SEQUENCE</scope>
    <source>
        <strain evidence="7">UVCC 0001</strain>
    </source>
</reference>
<dbReference type="SUPFAM" id="SSF46689">
    <property type="entry name" value="Homeodomain-like"/>
    <property type="match status" value="2"/>
</dbReference>
<dbReference type="PANTHER" id="PTHR46621">
    <property type="entry name" value="SNRNA-ACTIVATING PROTEIN COMPLEX SUBUNIT 4"/>
    <property type="match status" value="1"/>
</dbReference>
<dbReference type="InterPro" id="IPR009057">
    <property type="entry name" value="Homeodomain-like_sf"/>
</dbReference>
<feature type="domain" description="HTH myb-type" evidence="6">
    <location>
        <begin position="147"/>
        <end position="201"/>
    </location>
</feature>
<dbReference type="PANTHER" id="PTHR46621:SF1">
    <property type="entry name" value="SNRNA-ACTIVATING PROTEIN COMPLEX SUBUNIT 4"/>
    <property type="match status" value="1"/>
</dbReference>
<evidence type="ECO:0000313" key="8">
    <source>
        <dbReference type="Proteomes" id="UP001255856"/>
    </source>
</evidence>
<dbReference type="EMBL" id="JASFZW010000003">
    <property type="protein sequence ID" value="KAK2078927.1"/>
    <property type="molecule type" value="Genomic_DNA"/>
</dbReference>
<evidence type="ECO:0000256" key="4">
    <source>
        <dbReference type="ARBA" id="ARBA00023242"/>
    </source>
</evidence>
<dbReference type="Proteomes" id="UP001255856">
    <property type="component" value="Unassembled WGS sequence"/>
</dbReference>
<dbReference type="InterPro" id="IPR051575">
    <property type="entry name" value="Myb-like_DNA-bd"/>
</dbReference>
<keyword evidence="4" id="KW-0539">Nucleus</keyword>
<evidence type="ECO:0000259" key="6">
    <source>
        <dbReference type="PROSITE" id="PS51294"/>
    </source>
</evidence>
<dbReference type="InterPro" id="IPR001005">
    <property type="entry name" value="SANT/Myb"/>
</dbReference>
<protein>
    <submittedName>
        <fullName evidence="7">Uncharacterized protein</fullName>
    </submittedName>
</protein>
<proteinExistence type="predicted"/>
<comment type="caution">
    <text evidence="7">The sequence shown here is derived from an EMBL/GenBank/DDBJ whole genome shotgun (WGS) entry which is preliminary data.</text>
</comment>
<accession>A0AAD9IMW8</accession>
<sequence>MSEVESDDEEIDELLALREQLASLKAVLGDAYCQVRVHRYLPHSFQVAHWSAEDVSKLRDAVLQLVQELELNRVLGSVERELALGNDLTQESIQRQCAVVEEICLDTPLVEQEAETFDASQWEQVRSRAGLTVSATDCRLAWRNQWRPSLRQGPFGPEDDERLRESVARHGTQQWEAVGRDLRRSAVGCLGRWRQLGEPGRAQFSPEALRRLAALVQRHGRRWTLVARAFGGGVSRQTLMYQWRRAVQRGELDSAPAPRRGKWSEAEDEALQRAVALHGRSWVKVARLVPGRSEVQCRERWMNVLNPDVRNAAPFTPEEDALILEQAGVKARADGRVRWASVAAMLPGRTDKAVAIRHAKLLQWCVVDGCWLAWI</sequence>
<name>A0AAD9IMW8_PROWI</name>
<keyword evidence="1" id="KW-0805">Transcription regulation</keyword>
<dbReference type="GO" id="GO:0001006">
    <property type="term" value="F:RNA polymerase III type 3 promoter sequence-specific DNA binding"/>
    <property type="evidence" value="ECO:0007669"/>
    <property type="project" value="TreeGrafter"/>
</dbReference>
<evidence type="ECO:0000313" key="7">
    <source>
        <dbReference type="EMBL" id="KAK2078927.1"/>
    </source>
</evidence>
<organism evidence="7 8">
    <name type="scientific">Prototheca wickerhamii</name>
    <dbReference type="NCBI Taxonomy" id="3111"/>
    <lineage>
        <taxon>Eukaryota</taxon>
        <taxon>Viridiplantae</taxon>
        <taxon>Chlorophyta</taxon>
        <taxon>core chlorophytes</taxon>
        <taxon>Trebouxiophyceae</taxon>
        <taxon>Chlorellales</taxon>
        <taxon>Chlorellaceae</taxon>
        <taxon>Prototheca</taxon>
    </lineage>
</organism>
<dbReference type="CDD" id="cd00167">
    <property type="entry name" value="SANT"/>
    <property type="match status" value="3"/>
</dbReference>
<dbReference type="GO" id="GO:0042796">
    <property type="term" value="P:snRNA transcription by RNA polymerase III"/>
    <property type="evidence" value="ECO:0007669"/>
    <property type="project" value="TreeGrafter"/>
</dbReference>
<gene>
    <name evidence="7" type="ORF">QBZ16_002617</name>
</gene>
<dbReference type="FunFam" id="1.10.10.60:FF:000016">
    <property type="entry name" value="Transcriptional activator Myb isoform A"/>
    <property type="match status" value="1"/>
</dbReference>
<dbReference type="InterPro" id="IPR017930">
    <property type="entry name" value="Myb_dom"/>
</dbReference>
<keyword evidence="8" id="KW-1185">Reference proteome</keyword>
<dbReference type="GO" id="GO:0000978">
    <property type="term" value="F:RNA polymerase II cis-regulatory region sequence-specific DNA binding"/>
    <property type="evidence" value="ECO:0007669"/>
    <property type="project" value="TreeGrafter"/>
</dbReference>
<evidence type="ECO:0000256" key="3">
    <source>
        <dbReference type="ARBA" id="ARBA00023163"/>
    </source>
</evidence>
<dbReference type="GO" id="GO:0019185">
    <property type="term" value="C:snRNA-activating protein complex"/>
    <property type="evidence" value="ECO:0007669"/>
    <property type="project" value="TreeGrafter"/>
</dbReference>
<keyword evidence="2" id="KW-0238">DNA-binding</keyword>
<dbReference type="Pfam" id="PF00249">
    <property type="entry name" value="Myb_DNA-binding"/>
    <property type="match status" value="2"/>
</dbReference>
<feature type="domain" description="HTH myb-type" evidence="6">
    <location>
        <begin position="255"/>
        <end position="309"/>
    </location>
</feature>
<evidence type="ECO:0000256" key="1">
    <source>
        <dbReference type="ARBA" id="ARBA00023015"/>
    </source>
</evidence>
<dbReference type="PROSITE" id="PS50090">
    <property type="entry name" value="MYB_LIKE"/>
    <property type="match status" value="2"/>
</dbReference>
<keyword evidence="3" id="KW-0804">Transcription</keyword>
<feature type="domain" description="Myb-like" evidence="5">
    <location>
        <begin position="147"/>
        <end position="197"/>
    </location>
</feature>
<feature type="domain" description="Myb-like" evidence="5">
    <location>
        <begin position="255"/>
        <end position="305"/>
    </location>
</feature>
<dbReference type="AlphaFoldDB" id="A0AAD9IMW8"/>
<dbReference type="SMART" id="SM00717">
    <property type="entry name" value="SANT"/>
    <property type="match status" value="5"/>
</dbReference>
<dbReference type="PROSITE" id="PS51294">
    <property type="entry name" value="HTH_MYB"/>
    <property type="match status" value="2"/>
</dbReference>
<evidence type="ECO:0000256" key="2">
    <source>
        <dbReference type="ARBA" id="ARBA00023125"/>
    </source>
</evidence>
<evidence type="ECO:0000259" key="5">
    <source>
        <dbReference type="PROSITE" id="PS50090"/>
    </source>
</evidence>
<dbReference type="Gene3D" id="1.10.10.60">
    <property type="entry name" value="Homeodomain-like"/>
    <property type="match status" value="3"/>
</dbReference>
<dbReference type="GO" id="GO:0042795">
    <property type="term" value="P:snRNA transcription by RNA polymerase II"/>
    <property type="evidence" value="ECO:0007669"/>
    <property type="project" value="TreeGrafter"/>
</dbReference>